<feature type="compositionally biased region" description="Polar residues" evidence="1">
    <location>
        <begin position="104"/>
        <end position="114"/>
    </location>
</feature>
<organism evidence="2 3">
    <name type="scientific">Araneus ventricosus</name>
    <name type="common">Orbweaver spider</name>
    <name type="synonym">Epeira ventricosa</name>
    <dbReference type="NCBI Taxonomy" id="182803"/>
    <lineage>
        <taxon>Eukaryota</taxon>
        <taxon>Metazoa</taxon>
        <taxon>Ecdysozoa</taxon>
        <taxon>Arthropoda</taxon>
        <taxon>Chelicerata</taxon>
        <taxon>Arachnida</taxon>
        <taxon>Araneae</taxon>
        <taxon>Araneomorphae</taxon>
        <taxon>Entelegynae</taxon>
        <taxon>Araneoidea</taxon>
        <taxon>Araneidae</taxon>
        <taxon>Araneus</taxon>
    </lineage>
</organism>
<feature type="region of interest" description="Disordered" evidence="1">
    <location>
        <begin position="83"/>
        <end position="126"/>
    </location>
</feature>
<dbReference type="Proteomes" id="UP000499080">
    <property type="component" value="Unassembled WGS sequence"/>
</dbReference>
<dbReference type="AlphaFoldDB" id="A0A4Y2I2K4"/>
<evidence type="ECO:0000313" key="3">
    <source>
        <dbReference type="Proteomes" id="UP000499080"/>
    </source>
</evidence>
<name>A0A4Y2I2K4_ARAVE</name>
<keyword evidence="3" id="KW-1185">Reference proteome</keyword>
<evidence type="ECO:0000256" key="1">
    <source>
        <dbReference type="SAM" id="MobiDB-lite"/>
    </source>
</evidence>
<comment type="caution">
    <text evidence="2">The sequence shown here is derived from an EMBL/GenBank/DDBJ whole genome shotgun (WGS) entry which is preliminary data.</text>
</comment>
<proteinExistence type="predicted"/>
<sequence>MRHCISVEQWYDHSVWSSRVWSHHETFIEAECVSEQHKGQSGRPSVSEDIVEHVREATFTLEAPEGKLKKLTNTTHSEPFCQIGLRPEMVQRGGRTNSTRRSSEAQVKTPNTASDRPRRLEAVQNY</sequence>
<protein>
    <submittedName>
        <fullName evidence="2">Uncharacterized protein</fullName>
    </submittedName>
</protein>
<evidence type="ECO:0000313" key="2">
    <source>
        <dbReference type="EMBL" id="GBM71838.1"/>
    </source>
</evidence>
<reference evidence="2 3" key="1">
    <citation type="journal article" date="2019" name="Sci. Rep.">
        <title>Orb-weaving spider Araneus ventricosus genome elucidates the spidroin gene catalogue.</title>
        <authorList>
            <person name="Kono N."/>
            <person name="Nakamura H."/>
            <person name="Ohtoshi R."/>
            <person name="Moran D.A.P."/>
            <person name="Shinohara A."/>
            <person name="Yoshida Y."/>
            <person name="Fujiwara M."/>
            <person name="Mori M."/>
            <person name="Tomita M."/>
            <person name="Arakawa K."/>
        </authorList>
    </citation>
    <scope>NUCLEOTIDE SEQUENCE [LARGE SCALE GENOMIC DNA]</scope>
</reference>
<dbReference type="EMBL" id="BGPR01002338">
    <property type="protein sequence ID" value="GBM71838.1"/>
    <property type="molecule type" value="Genomic_DNA"/>
</dbReference>
<accession>A0A4Y2I2K4</accession>
<feature type="compositionally biased region" description="Basic and acidic residues" evidence="1">
    <location>
        <begin position="115"/>
        <end position="126"/>
    </location>
</feature>
<gene>
    <name evidence="2" type="ORF">AVEN_159958_1</name>
</gene>